<accession>A0A9P4QIP2</accession>
<evidence type="ECO:0008006" key="10">
    <source>
        <dbReference type="Google" id="ProtNLM"/>
    </source>
</evidence>
<keyword evidence="9" id="KW-1185">Reference proteome</keyword>
<dbReference type="Proteomes" id="UP000799441">
    <property type="component" value="Unassembled WGS sequence"/>
</dbReference>
<evidence type="ECO:0000256" key="3">
    <source>
        <dbReference type="ARBA" id="ARBA00022737"/>
    </source>
</evidence>
<dbReference type="InterPro" id="IPR003107">
    <property type="entry name" value="HAT"/>
</dbReference>
<gene>
    <name evidence="8" type="ORF">K431DRAFT_343028</name>
</gene>
<feature type="region of interest" description="Disordered" evidence="7">
    <location>
        <begin position="203"/>
        <end position="229"/>
    </location>
</feature>
<comment type="caution">
    <text evidence="8">The sequence shown here is derived from an EMBL/GenBank/DDBJ whole genome shotgun (WGS) entry which is preliminary data.</text>
</comment>
<keyword evidence="5" id="KW-0539">Nucleus</keyword>
<dbReference type="FunFam" id="1.25.40.10:FF:000451">
    <property type="entry name" value="mRNA splicing protein (Prp39), putative"/>
    <property type="match status" value="1"/>
</dbReference>
<dbReference type="GO" id="GO:0000243">
    <property type="term" value="C:commitment complex"/>
    <property type="evidence" value="ECO:0007669"/>
    <property type="project" value="TreeGrafter"/>
</dbReference>
<evidence type="ECO:0000256" key="2">
    <source>
        <dbReference type="ARBA" id="ARBA00022664"/>
    </source>
</evidence>
<evidence type="ECO:0000313" key="8">
    <source>
        <dbReference type="EMBL" id="KAF2725601.1"/>
    </source>
</evidence>
<dbReference type="GO" id="GO:0005685">
    <property type="term" value="C:U1 snRNP"/>
    <property type="evidence" value="ECO:0007669"/>
    <property type="project" value="TreeGrafter"/>
</dbReference>
<evidence type="ECO:0000256" key="6">
    <source>
        <dbReference type="ARBA" id="ARBA00038019"/>
    </source>
</evidence>
<dbReference type="Pfam" id="PF23241">
    <property type="entry name" value="HAT_PRP39_C"/>
    <property type="match status" value="1"/>
</dbReference>
<dbReference type="InterPro" id="IPR059164">
    <property type="entry name" value="HAT_PRP39_C"/>
</dbReference>
<sequence>MADFEYSDDPELRKLANQVREDPEDFDLWNKLVPLASSQEGGLNRNSSPAAITATRDLYDAFLRRFPLFFGYWSKYADLEFSIAGPEAAEMVYERGVASVVSVDLWSKYCSFKVETCHDNDVIRDIDDRTSPACDRAATSYVACLRAIGLVRAPTCHDVAVVSHKISPAKKLRTCDYDHLSHIVSTAYLVKLFDCTAGLHEPDSKPELDSEPLPLPEPSHKPVRPTFPPSQQPSPWILFERAVEVVGLDFQAHPLWDKYIEFEERIDANDRVFAVLGRLVRIPLHQYARYFERFRNMASTRPLGELESPEKLAELAAELKAELSGRDTDSERDLRDKLDAHFMNVYSQLDNEVRTRWAYESGAKRPYYLVTELEEEQLENWRKYLDYEEQQGDFKRIKMLYERCLVPAAHYEEFWFRIEEARNVYQRACALFVPISCPAIRLHYAFFEESHGHADTAFLIHESILDKVPNCLEAIVSLVNTYRRQEGVDVAIDTIKKYLEHTACPSITKGALASEWARLLLKIKGSVVEAREVYLSYRDAFVNAGDSALFWTNWLNFELEQANSTADAAKISKFVRSVIDDILRNSSLPLPVIESLASRYLEYLQERGGPDSMKDFLELDRELNGPLSISSLRKTKGSYDTKTTVVNGGQAHTEVVDPYTATGSAGPSSAVAPEKPHIPHPHIGPIPANGGQVSHTQTSMRWQSR</sequence>
<comment type="subcellular location">
    <subcellularLocation>
        <location evidence="1">Nucleus</location>
    </subcellularLocation>
</comment>
<evidence type="ECO:0000256" key="4">
    <source>
        <dbReference type="ARBA" id="ARBA00023187"/>
    </source>
</evidence>
<dbReference type="OrthoDB" id="10265668at2759"/>
<evidence type="ECO:0000256" key="7">
    <source>
        <dbReference type="SAM" id="MobiDB-lite"/>
    </source>
</evidence>
<keyword evidence="2" id="KW-0507">mRNA processing</keyword>
<dbReference type="GO" id="GO:0030627">
    <property type="term" value="F:pre-mRNA 5'-splice site binding"/>
    <property type="evidence" value="ECO:0007669"/>
    <property type="project" value="TreeGrafter"/>
</dbReference>
<protein>
    <recommendedName>
        <fullName evidence="10">Pre-mRNA-processing factor 39</fullName>
    </recommendedName>
</protein>
<keyword evidence="4" id="KW-0508">mRNA splicing</keyword>
<dbReference type="PANTHER" id="PTHR17204:SF5">
    <property type="entry name" value="PRE-MRNA-PROCESSING FACTOR 39"/>
    <property type="match status" value="1"/>
</dbReference>
<keyword evidence="3" id="KW-0677">Repeat</keyword>
<dbReference type="InterPro" id="IPR011990">
    <property type="entry name" value="TPR-like_helical_dom_sf"/>
</dbReference>
<evidence type="ECO:0000256" key="1">
    <source>
        <dbReference type="ARBA" id="ARBA00004123"/>
    </source>
</evidence>
<dbReference type="SUPFAM" id="SSF48452">
    <property type="entry name" value="TPR-like"/>
    <property type="match status" value="2"/>
</dbReference>
<proteinExistence type="inferred from homology"/>
<evidence type="ECO:0000256" key="5">
    <source>
        <dbReference type="ARBA" id="ARBA00023242"/>
    </source>
</evidence>
<dbReference type="GO" id="GO:0071004">
    <property type="term" value="C:U2-type prespliceosome"/>
    <property type="evidence" value="ECO:0007669"/>
    <property type="project" value="TreeGrafter"/>
</dbReference>
<dbReference type="GO" id="GO:0000395">
    <property type="term" value="P:mRNA 5'-splice site recognition"/>
    <property type="evidence" value="ECO:0007669"/>
    <property type="project" value="TreeGrafter"/>
</dbReference>
<feature type="region of interest" description="Disordered" evidence="7">
    <location>
        <begin position="658"/>
        <end position="705"/>
    </location>
</feature>
<dbReference type="AlphaFoldDB" id="A0A9P4QIP2"/>
<dbReference type="EMBL" id="MU003767">
    <property type="protein sequence ID" value="KAF2725601.1"/>
    <property type="molecule type" value="Genomic_DNA"/>
</dbReference>
<dbReference type="PANTHER" id="PTHR17204">
    <property type="entry name" value="PRE-MRNA PROCESSING PROTEIN PRP39-RELATED"/>
    <property type="match status" value="1"/>
</dbReference>
<feature type="compositionally biased region" description="Polar residues" evidence="7">
    <location>
        <begin position="691"/>
        <end position="705"/>
    </location>
</feature>
<dbReference type="SMART" id="SM00386">
    <property type="entry name" value="HAT"/>
    <property type="match status" value="5"/>
</dbReference>
<dbReference type="Gene3D" id="1.25.40.10">
    <property type="entry name" value="Tetratricopeptide repeat domain"/>
    <property type="match status" value="3"/>
</dbReference>
<dbReference type="Pfam" id="PF23240">
    <property type="entry name" value="HAT_PRP39_N"/>
    <property type="match status" value="2"/>
</dbReference>
<name>A0A9P4QIP2_9PEZI</name>
<reference evidence="8" key="1">
    <citation type="journal article" date="2020" name="Stud. Mycol.">
        <title>101 Dothideomycetes genomes: a test case for predicting lifestyles and emergence of pathogens.</title>
        <authorList>
            <person name="Haridas S."/>
            <person name="Albert R."/>
            <person name="Binder M."/>
            <person name="Bloem J."/>
            <person name="Labutti K."/>
            <person name="Salamov A."/>
            <person name="Andreopoulos B."/>
            <person name="Baker S."/>
            <person name="Barry K."/>
            <person name="Bills G."/>
            <person name="Bluhm B."/>
            <person name="Cannon C."/>
            <person name="Castanera R."/>
            <person name="Culley D."/>
            <person name="Daum C."/>
            <person name="Ezra D."/>
            <person name="Gonzalez J."/>
            <person name="Henrissat B."/>
            <person name="Kuo A."/>
            <person name="Liang C."/>
            <person name="Lipzen A."/>
            <person name="Lutzoni F."/>
            <person name="Magnuson J."/>
            <person name="Mondo S."/>
            <person name="Nolan M."/>
            <person name="Ohm R."/>
            <person name="Pangilinan J."/>
            <person name="Park H.-J."/>
            <person name="Ramirez L."/>
            <person name="Alfaro M."/>
            <person name="Sun H."/>
            <person name="Tritt A."/>
            <person name="Yoshinaga Y."/>
            <person name="Zwiers L.-H."/>
            <person name="Turgeon B."/>
            <person name="Goodwin S."/>
            <person name="Spatafora J."/>
            <person name="Crous P."/>
            <person name="Grigoriev I."/>
        </authorList>
    </citation>
    <scope>NUCLEOTIDE SEQUENCE</scope>
    <source>
        <strain evidence="8">CBS 116435</strain>
    </source>
</reference>
<evidence type="ECO:0000313" key="9">
    <source>
        <dbReference type="Proteomes" id="UP000799441"/>
    </source>
</evidence>
<organism evidence="8 9">
    <name type="scientific">Polychaeton citri CBS 116435</name>
    <dbReference type="NCBI Taxonomy" id="1314669"/>
    <lineage>
        <taxon>Eukaryota</taxon>
        <taxon>Fungi</taxon>
        <taxon>Dikarya</taxon>
        <taxon>Ascomycota</taxon>
        <taxon>Pezizomycotina</taxon>
        <taxon>Dothideomycetes</taxon>
        <taxon>Dothideomycetidae</taxon>
        <taxon>Capnodiales</taxon>
        <taxon>Capnodiaceae</taxon>
        <taxon>Polychaeton</taxon>
    </lineage>
</organism>
<comment type="similarity">
    <text evidence="6">Belongs to the PRP39 family.</text>
</comment>